<gene>
    <name evidence="1" type="ORF">D5086_023474</name>
</gene>
<accession>A0ACC4BBQ0</accession>
<keyword evidence="2" id="KW-1185">Reference proteome</keyword>
<sequence length="70" mass="8267">MTKVSKFRRKDLLAKKEAQQRERKPQNRSKTLNAAPAVMRKQAAKQRQAPQTIEELMNYFEVHDLRMVTP</sequence>
<dbReference type="EMBL" id="RCHU02000012">
    <property type="protein sequence ID" value="KAL3575373.1"/>
    <property type="molecule type" value="Genomic_DNA"/>
</dbReference>
<proteinExistence type="predicted"/>
<reference evidence="1 2" key="1">
    <citation type="journal article" date="2024" name="Plant Biotechnol. J.">
        <title>Genome and CRISPR/Cas9 system of a widespread forest tree (Populus alba) in the world.</title>
        <authorList>
            <person name="Liu Y.J."/>
            <person name="Jiang P.F."/>
            <person name="Han X.M."/>
            <person name="Li X.Y."/>
            <person name="Wang H.M."/>
            <person name="Wang Y.J."/>
            <person name="Wang X.X."/>
            <person name="Zeng Q.Y."/>
        </authorList>
    </citation>
    <scope>NUCLEOTIDE SEQUENCE [LARGE SCALE GENOMIC DNA]</scope>
    <source>
        <strain evidence="2">cv. PAL-ZL1</strain>
    </source>
</reference>
<organism evidence="1 2">
    <name type="scientific">Populus alba</name>
    <name type="common">White poplar</name>
    <dbReference type="NCBI Taxonomy" id="43335"/>
    <lineage>
        <taxon>Eukaryota</taxon>
        <taxon>Viridiplantae</taxon>
        <taxon>Streptophyta</taxon>
        <taxon>Embryophyta</taxon>
        <taxon>Tracheophyta</taxon>
        <taxon>Spermatophyta</taxon>
        <taxon>Magnoliopsida</taxon>
        <taxon>eudicotyledons</taxon>
        <taxon>Gunneridae</taxon>
        <taxon>Pentapetalae</taxon>
        <taxon>rosids</taxon>
        <taxon>fabids</taxon>
        <taxon>Malpighiales</taxon>
        <taxon>Salicaceae</taxon>
        <taxon>Saliceae</taxon>
        <taxon>Populus</taxon>
    </lineage>
</organism>
<protein>
    <submittedName>
        <fullName evidence="1">Uncharacterized protein</fullName>
    </submittedName>
</protein>
<name>A0ACC4BBQ0_POPAL</name>
<evidence type="ECO:0000313" key="2">
    <source>
        <dbReference type="Proteomes" id="UP000309997"/>
    </source>
</evidence>
<comment type="caution">
    <text evidence="1">The sequence shown here is derived from an EMBL/GenBank/DDBJ whole genome shotgun (WGS) entry which is preliminary data.</text>
</comment>
<evidence type="ECO:0000313" key="1">
    <source>
        <dbReference type="EMBL" id="KAL3575373.1"/>
    </source>
</evidence>
<dbReference type="Proteomes" id="UP000309997">
    <property type="component" value="Unassembled WGS sequence"/>
</dbReference>